<feature type="transmembrane region" description="Helical" evidence="1">
    <location>
        <begin position="145"/>
        <end position="164"/>
    </location>
</feature>
<keyword evidence="3" id="KW-1185">Reference proteome</keyword>
<dbReference type="EMBL" id="JACJIA010000005">
    <property type="protein sequence ID" value="MBA8952774.1"/>
    <property type="molecule type" value="Genomic_DNA"/>
</dbReference>
<dbReference type="AlphaFoldDB" id="A0A7W3LR62"/>
<protein>
    <submittedName>
        <fullName evidence="2">Putative membrane protein</fullName>
    </submittedName>
</protein>
<dbReference type="InterPro" id="IPR013901">
    <property type="entry name" value="Anthrone_oxy"/>
</dbReference>
<keyword evidence="1" id="KW-0812">Transmembrane</keyword>
<organism evidence="2 3">
    <name type="scientific">Actinomadura namibiensis</name>
    <dbReference type="NCBI Taxonomy" id="182080"/>
    <lineage>
        <taxon>Bacteria</taxon>
        <taxon>Bacillati</taxon>
        <taxon>Actinomycetota</taxon>
        <taxon>Actinomycetes</taxon>
        <taxon>Streptosporangiales</taxon>
        <taxon>Thermomonosporaceae</taxon>
        <taxon>Actinomadura</taxon>
    </lineage>
</organism>
<name>A0A7W3LR62_ACTNM</name>
<dbReference type="Pfam" id="PF08592">
    <property type="entry name" value="Anthrone_oxy"/>
    <property type="match status" value="1"/>
</dbReference>
<sequence length="168" mass="17728">MKTLFTAVPAAVTLLMAAGMTGVFFAFSTSVMPGLDASRPGTAIEAMQHMNRKILNPLFLSSFTLTPVAALLTAILLFFLLDQKTAALLFLAAAVVYVVGSIAPTAVVNVPLNNVLDAASIPADPAEAARIWADYTGRWTAWNHLRGVACGITLLLAAFGMFVWGRGS</sequence>
<evidence type="ECO:0000256" key="1">
    <source>
        <dbReference type="SAM" id="Phobius"/>
    </source>
</evidence>
<dbReference type="Proteomes" id="UP000572680">
    <property type="component" value="Unassembled WGS sequence"/>
</dbReference>
<keyword evidence="1" id="KW-0472">Membrane</keyword>
<evidence type="ECO:0000313" key="3">
    <source>
        <dbReference type="Proteomes" id="UP000572680"/>
    </source>
</evidence>
<accession>A0A7W3LR62</accession>
<comment type="caution">
    <text evidence="2">The sequence shown here is derived from an EMBL/GenBank/DDBJ whole genome shotgun (WGS) entry which is preliminary data.</text>
</comment>
<reference evidence="2 3" key="1">
    <citation type="submission" date="2020-08" db="EMBL/GenBank/DDBJ databases">
        <title>Genomic Encyclopedia of Type Strains, Phase IV (KMG-IV): sequencing the most valuable type-strain genomes for metagenomic binning, comparative biology and taxonomic classification.</title>
        <authorList>
            <person name="Goeker M."/>
        </authorList>
    </citation>
    <scope>NUCLEOTIDE SEQUENCE [LARGE SCALE GENOMIC DNA]</scope>
    <source>
        <strain evidence="2 3">DSM 44197</strain>
    </source>
</reference>
<feature type="transmembrane region" description="Helical" evidence="1">
    <location>
        <begin position="88"/>
        <end position="107"/>
    </location>
</feature>
<dbReference type="RefSeq" id="WP_312898020.1">
    <property type="nucleotide sequence ID" value="NZ_BAAALP010000024.1"/>
</dbReference>
<evidence type="ECO:0000313" key="2">
    <source>
        <dbReference type="EMBL" id="MBA8952774.1"/>
    </source>
</evidence>
<proteinExistence type="predicted"/>
<feature type="transmembrane region" description="Helical" evidence="1">
    <location>
        <begin position="57"/>
        <end position="81"/>
    </location>
</feature>
<gene>
    <name evidence="2" type="ORF">HNR61_004420</name>
</gene>
<keyword evidence="1" id="KW-1133">Transmembrane helix</keyword>